<reference evidence="3 4" key="1">
    <citation type="submission" date="2018-09" db="EMBL/GenBank/DDBJ databases">
        <authorList>
            <person name="Zhu H."/>
        </authorList>
    </citation>
    <scope>NUCLEOTIDE SEQUENCE [LARGE SCALE GENOMIC DNA]</scope>
    <source>
        <strain evidence="3 4">K1S02-61</strain>
    </source>
</reference>
<dbReference type="OrthoDB" id="9775513at2"/>
<keyword evidence="4" id="KW-1185">Reference proteome</keyword>
<name>A0A418XGY1_9BURK</name>
<protein>
    <submittedName>
        <fullName evidence="3">Biotin/lipoyl-binding protein</fullName>
    </submittedName>
</protein>
<accession>A0A418XGY1</accession>
<feature type="transmembrane region" description="Helical" evidence="1">
    <location>
        <begin position="33"/>
        <end position="51"/>
    </location>
</feature>
<evidence type="ECO:0000313" key="4">
    <source>
        <dbReference type="Proteomes" id="UP000284006"/>
    </source>
</evidence>
<dbReference type="EMBL" id="QYUP01000140">
    <property type="protein sequence ID" value="RJG11734.1"/>
    <property type="molecule type" value="Genomic_DNA"/>
</dbReference>
<dbReference type="Gene3D" id="2.40.50.100">
    <property type="match status" value="1"/>
</dbReference>
<gene>
    <name evidence="3" type="ORF">D3872_18215</name>
</gene>
<proteinExistence type="predicted"/>
<sequence length="189" mass="20269">MKALQDKSQATEVIAHDVSPLTVNTDAGAYSKLGWIIVLAGVGGFLLWALLAPLDKGVPMSGAVTAESNRKQVQHLQGGTIQQILVKDGDVVKAGQVLVRMNPVMAKSASDITSGQYLTVRATEARLLAERDGAKKLTFPAELQNDQADPRLAELKSLQSQLFVSRQSSLQSELGAYDENIAGLKLQMQ</sequence>
<feature type="domain" description="AprE-like long alpha-helical hairpin" evidence="2">
    <location>
        <begin position="107"/>
        <end position="188"/>
    </location>
</feature>
<comment type="caution">
    <text evidence="3">The sequence shown here is derived from an EMBL/GenBank/DDBJ whole genome shotgun (WGS) entry which is preliminary data.</text>
</comment>
<evidence type="ECO:0000313" key="3">
    <source>
        <dbReference type="EMBL" id="RJG11734.1"/>
    </source>
</evidence>
<dbReference type="AlphaFoldDB" id="A0A418XGY1"/>
<dbReference type="PANTHER" id="PTHR30386">
    <property type="entry name" value="MEMBRANE FUSION SUBUNIT OF EMRAB-TOLC MULTIDRUG EFFLUX PUMP"/>
    <property type="match status" value="1"/>
</dbReference>
<feature type="non-terminal residue" evidence="3">
    <location>
        <position position="189"/>
    </location>
</feature>
<dbReference type="Proteomes" id="UP000284006">
    <property type="component" value="Unassembled WGS sequence"/>
</dbReference>
<dbReference type="PRINTS" id="PR01490">
    <property type="entry name" value="RTXTOXIND"/>
</dbReference>
<dbReference type="SUPFAM" id="SSF111369">
    <property type="entry name" value="HlyD-like secretion proteins"/>
    <property type="match status" value="1"/>
</dbReference>
<keyword evidence="1" id="KW-1133">Transmembrane helix</keyword>
<dbReference type="PANTHER" id="PTHR30386:SF17">
    <property type="entry name" value="ALKALINE PROTEASE SECRETION PROTEIN APRE"/>
    <property type="match status" value="1"/>
</dbReference>
<dbReference type="InterPro" id="IPR050739">
    <property type="entry name" value="MFP"/>
</dbReference>
<keyword evidence="1" id="KW-0812">Transmembrane</keyword>
<evidence type="ECO:0000256" key="1">
    <source>
        <dbReference type="SAM" id="Phobius"/>
    </source>
</evidence>
<evidence type="ECO:0000259" key="2">
    <source>
        <dbReference type="Pfam" id="PF25994"/>
    </source>
</evidence>
<dbReference type="Pfam" id="PF25994">
    <property type="entry name" value="HH_AprE"/>
    <property type="match status" value="1"/>
</dbReference>
<keyword evidence="1" id="KW-0472">Membrane</keyword>
<organism evidence="3 4">
    <name type="scientific">Massilia cavernae</name>
    <dbReference type="NCBI Taxonomy" id="2320864"/>
    <lineage>
        <taxon>Bacteria</taxon>
        <taxon>Pseudomonadati</taxon>
        <taxon>Pseudomonadota</taxon>
        <taxon>Betaproteobacteria</taxon>
        <taxon>Burkholderiales</taxon>
        <taxon>Oxalobacteraceae</taxon>
        <taxon>Telluria group</taxon>
        <taxon>Massilia</taxon>
    </lineage>
</organism>
<dbReference type="InterPro" id="IPR058781">
    <property type="entry name" value="HH_AprE-like"/>
</dbReference>